<dbReference type="Proteomes" id="UP001063698">
    <property type="component" value="Chromosome"/>
</dbReference>
<evidence type="ECO:0000313" key="2">
    <source>
        <dbReference type="Proteomes" id="UP001063698"/>
    </source>
</evidence>
<name>A0A977PLU4_9CREN</name>
<dbReference type="EMBL" id="CP006868">
    <property type="protein sequence ID" value="UXD22695.1"/>
    <property type="molecule type" value="Genomic_DNA"/>
</dbReference>
<proteinExistence type="predicted"/>
<dbReference type="KEGG" id="ipc:IPA_07430"/>
<organism evidence="1 2">
    <name type="scientific">Ignicoccus pacificus DSM 13166</name>
    <dbReference type="NCBI Taxonomy" id="940294"/>
    <lineage>
        <taxon>Archaea</taxon>
        <taxon>Thermoproteota</taxon>
        <taxon>Thermoprotei</taxon>
        <taxon>Desulfurococcales</taxon>
        <taxon>Desulfurococcaceae</taxon>
        <taxon>Ignicoccus</taxon>
    </lineage>
</organism>
<sequence length="308" mass="35377">MIRELLNLVRELGYDTFRTDYLQKTLDLARKIQEFLSTNDITFVTALFPVLVPEWIEWGLESKGERIPSLPSGFEGGEIELNLKDSSDLETNYSLPNVNFNSKLLSPTDISTPVFYWGPSLSVSREGAERILKNGEIKGFLKVRRVCRAGKHFLAGNVENPKKIFVVHYDALWKGVIDNGLSVALFLSLLKEGIIKEDVVLFLGFSEISLWPNYWEYSMITAKESFDEQINNAEEVIVVDCIGYKDTNFIKDKEYIEAYSRIRRDLKVFGTPIERLMEIYHATNDGVEAVSLKQLEEDVRRVRDMISR</sequence>
<evidence type="ECO:0008006" key="3">
    <source>
        <dbReference type="Google" id="ProtNLM"/>
    </source>
</evidence>
<keyword evidence="2" id="KW-1185">Reference proteome</keyword>
<gene>
    <name evidence="1" type="ORF">IPA_07430</name>
</gene>
<evidence type="ECO:0000313" key="1">
    <source>
        <dbReference type="EMBL" id="UXD22695.1"/>
    </source>
</evidence>
<reference evidence="1" key="1">
    <citation type="submission" date="2013-11" db="EMBL/GenBank/DDBJ databases">
        <title>Comparative genomics of Ignicoccus.</title>
        <authorList>
            <person name="Podar M."/>
        </authorList>
    </citation>
    <scope>NUCLEOTIDE SEQUENCE</scope>
    <source>
        <strain evidence="1">DSM 13166</strain>
    </source>
</reference>
<accession>A0A977PLU4</accession>
<dbReference type="AlphaFoldDB" id="A0A977PLU4"/>
<protein>
    <recommendedName>
        <fullName evidence="3">Peptidase M28 domain-containing protein</fullName>
    </recommendedName>
</protein>